<name>A0AAD5K947_9FUNG</name>
<protein>
    <submittedName>
        <fullName evidence="1">Uncharacterized protein</fullName>
    </submittedName>
</protein>
<accession>A0AAD5K947</accession>
<keyword evidence="2" id="KW-1185">Reference proteome</keyword>
<reference evidence="1" key="1">
    <citation type="journal article" date="2022" name="IScience">
        <title>Evolution of zygomycete secretomes and the origins of terrestrial fungal ecologies.</title>
        <authorList>
            <person name="Chang Y."/>
            <person name="Wang Y."/>
            <person name="Mondo S."/>
            <person name="Ahrendt S."/>
            <person name="Andreopoulos W."/>
            <person name="Barry K."/>
            <person name="Beard J."/>
            <person name="Benny G.L."/>
            <person name="Blankenship S."/>
            <person name="Bonito G."/>
            <person name="Cuomo C."/>
            <person name="Desiro A."/>
            <person name="Gervers K.A."/>
            <person name="Hundley H."/>
            <person name="Kuo A."/>
            <person name="LaButti K."/>
            <person name="Lang B.F."/>
            <person name="Lipzen A."/>
            <person name="O'Donnell K."/>
            <person name="Pangilinan J."/>
            <person name="Reynolds N."/>
            <person name="Sandor L."/>
            <person name="Smith M.E."/>
            <person name="Tsang A."/>
            <person name="Grigoriev I.V."/>
            <person name="Stajich J.E."/>
            <person name="Spatafora J.W."/>
        </authorList>
    </citation>
    <scope>NUCLEOTIDE SEQUENCE</scope>
    <source>
        <strain evidence="1">RSA 2281</strain>
    </source>
</reference>
<dbReference type="EMBL" id="JAIXMP010000021">
    <property type="protein sequence ID" value="KAI9256660.1"/>
    <property type="molecule type" value="Genomic_DNA"/>
</dbReference>
<gene>
    <name evidence="1" type="ORF">BDA99DRAFT_144397</name>
</gene>
<sequence>MDIWRIYSRPYYSIKITFKEGSIYTTECFDVLSIYFSQTYCIFGRFHIISHFLGFTK</sequence>
<dbReference type="AlphaFoldDB" id="A0AAD5K947"/>
<organism evidence="1 2">
    <name type="scientific">Phascolomyces articulosus</name>
    <dbReference type="NCBI Taxonomy" id="60185"/>
    <lineage>
        <taxon>Eukaryota</taxon>
        <taxon>Fungi</taxon>
        <taxon>Fungi incertae sedis</taxon>
        <taxon>Mucoromycota</taxon>
        <taxon>Mucoromycotina</taxon>
        <taxon>Mucoromycetes</taxon>
        <taxon>Mucorales</taxon>
        <taxon>Lichtheimiaceae</taxon>
        <taxon>Phascolomyces</taxon>
    </lineage>
</organism>
<reference evidence="1" key="2">
    <citation type="submission" date="2023-02" db="EMBL/GenBank/DDBJ databases">
        <authorList>
            <consortium name="DOE Joint Genome Institute"/>
            <person name="Mondo S.J."/>
            <person name="Chang Y."/>
            <person name="Wang Y."/>
            <person name="Ahrendt S."/>
            <person name="Andreopoulos W."/>
            <person name="Barry K."/>
            <person name="Beard J."/>
            <person name="Benny G.L."/>
            <person name="Blankenship S."/>
            <person name="Bonito G."/>
            <person name="Cuomo C."/>
            <person name="Desiro A."/>
            <person name="Gervers K.A."/>
            <person name="Hundley H."/>
            <person name="Kuo A."/>
            <person name="LaButti K."/>
            <person name="Lang B.F."/>
            <person name="Lipzen A."/>
            <person name="O'Donnell K."/>
            <person name="Pangilinan J."/>
            <person name="Reynolds N."/>
            <person name="Sandor L."/>
            <person name="Smith M.W."/>
            <person name="Tsang A."/>
            <person name="Grigoriev I.V."/>
            <person name="Stajich J.E."/>
            <person name="Spatafora J.W."/>
        </authorList>
    </citation>
    <scope>NUCLEOTIDE SEQUENCE</scope>
    <source>
        <strain evidence="1">RSA 2281</strain>
    </source>
</reference>
<evidence type="ECO:0000313" key="1">
    <source>
        <dbReference type="EMBL" id="KAI9256660.1"/>
    </source>
</evidence>
<dbReference type="Proteomes" id="UP001209540">
    <property type="component" value="Unassembled WGS sequence"/>
</dbReference>
<proteinExistence type="predicted"/>
<evidence type="ECO:0000313" key="2">
    <source>
        <dbReference type="Proteomes" id="UP001209540"/>
    </source>
</evidence>
<comment type="caution">
    <text evidence="1">The sequence shown here is derived from an EMBL/GenBank/DDBJ whole genome shotgun (WGS) entry which is preliminary data.</text>
</comment>